<name>A0A3N4L169_9PEZI</name>
<dbReference type="PANTHER" id="PTHR31749:SF3">
    <property type="entry name" value="KINETOCHORE-ASSOCIATED PROTEIN NSL1 HOMOLOG"/>
    <property type="match status" value="1"/>
</dbReference>
<sequence length="213" mass="24604">MEGNRMRKIEVQSPEDIRYLFDNLCRAAKEKIDQHLPPGAADRDDELRKRVEEMLTEYVRRTFEHAVRNISVNGMDAGPIETYISKNEMEELEPYDRKLHTRFTTLQAQLDEETEKLAKLRREAPFDAAKAYEDALKRELEGDERIIQSLANEDITDPEAGSLGIRPLERKEDIEEDYARTAEILKALQTSLPATAHKLTRANDALDYVQSKQ</sequence>
<dbReference type="InterPro" id="IPR013950">
    <property type="entry name" value="Mis14/Nsl1"/>
</dbReference>
<dbReference type="InParanoid" id="A0A3N4L169"/>
<dbReference type="GO" id="GO:0000070">
    <property type="term" value="P:mitotic sister chromatid segregation"/>
    <property type="evidence" value="ECO:0007669"/>
    <property type="project" value="InterPro"/>
</dbReference>
<keyword evidence="3" id="KW-1185">Reference proteome</keyword>
<evidence type="ECO:0000313" key="2">
    <source>
        <dbReference type="EMBL" id="RPB15242.1"/>
    </source>
</evidence>
<dbReference type="OrthoDB" id="2135762at2759"/>
<dbReference type="AlphaFoldDB" id="A0A3N4L169"/>
<dbReference type="STRING" id="1392247.A0A3N4L169"/>
<gene>
    <name evidence="2" type="ORF">P167DRAFT_603527</name>
</gene>
<organism evidence="2 3">
    <name type="scientific">Morchella conica CCBAS932</name>
    <dbReference type="NCBI Taxonomy" id="1392247"/>
    <lineage>
        <taxon>Eukaryota</taxon>
        <taxon>Fungi</taxon>
        <taxon>Dikarya</taxon>
        <taxon>Ascomycota</taxon>
        <taxon>Pezizomycotina</taxon>
        <taxon>Pezizomycetes</taxon>
        <taxon>Pezizales</taxon>
        <taxon>Morchellaceae</taxon>
        <taxon>Morchella</taxon>
    </lineage>
</organism>
<evidence type="ECO:0000256" key="1">
    <source>
        <dbReference type="SAM" id="Coils"/>
    </source>
</evidence>
<dbReference type="FunCoup" id="A0A3N4L169">
    <property type="interactions" value="65"/>
</dbReference>
<dbReference type="EMBL" id="ML119114">
    <property type="protein sequence ID" value="RPB15242.1"/>
    <property type="molecule type" value="Genomic_DNA"/>
</dbReference>
<evidence type="ECO:0008006" key="4">
    <source>
        <dbReference type="Google" id="ProtNLM"/>
    </source>
</evidence>
<reference evidence="2 3" key="1">
    <citation type="journal article" date="2018" name="Nat. Ecol. Evol.">
        <title>Pezizomycetes genomes reveal the molecular basis of ectomycorrhizal truffle lifestyle.</title>
        <authorList>
            <person name="Murat C."/>
            <person name="Payen T."/>
            <person name="Noel B."/>
            <person name="Kuo A."/>
            <person name="Morin E."/>
            <person name="Chen J."/>
            <person name="Kohler A."/>
            <person name="Krizsan K."/>
            <person name="Balestrini R."/>
            <person name="Da Silva C."/>
            <person name="Montanini B."/>
            <person name="Hainaut M."/>
            <person name="Levati E."/>
            <person name="Barry K.W."/>
            <person name="Belfiori B."/>
            <person name="Cichocki N."/>
            <person name="Clum A."/>
            <person name="Dockter R.B."/>
            <person name="Fauchery L."/>
            <person name="Guy J."/>
            <person name="Iotti M."/>
            <person name="Le Tacon F."/>
            <person name="Lindquist E.A."/>
            <person name="Lipzen A."/>
            <person name="Malagnac F."/>
            <person name="Mello A."/>
            <person name="Molinier V."/>
            <person name="Miyauchi S."/>
            <person name="Poulain J."/>
            <person name="Riccioni C."/>
            <person name="Rubini A."/>
            <person name="Sitrit Y."/>
            <person name="Splivallo R."/>
            <person name="Traeger S."/>
            <person name="Wang M."/>
            <person name="Zifcakova L."/>
            <person name="Wipf D."/>
            <person name="Zambonelli A."/>
            <person name="Paolocci F."/>
            <person name="Nowrousian M."/>
            <person name="Ottonello S."/>
            <person name="Baldrian P."/>
            <person name="Spatafora J.W."/>
            <person name="Henrissat B."/>
            <person name="Nagy L.G."/>
            <person name="Aury J.M."/>
            <person name="Wincker P."/>
            <person name="Grigoriev I.V."/>
            <person name="Bonfante P."/>
            <person name="Martin F.M."/>
        </authorList>
    </citation>
    <scope>NUCLEOTIDE SEQUENCE [LARGE SCALE GENOMIC DNA]</scope>
    <source>
        <strain evidence="2 3">CCBAS932</strain>
    </source>
</reference>
<dbReference type="PANTHER" id="PTHR31749">
    <property type="entry name" value="KINETOCHORE-ASSOCIATED PROTEIN NSL1 HOMOLOG"/>
    <property type="match status" value="1"/>
</dbReference>
<dbReference type="GO" id="GO:0000444">
    <property type="term" value="C:MIS12/MIND type complex"/>
    <property type="evidence" value="ECO:0007669"/>
    <property type="project" value="TreeGrafter"/>
</dbReference>
<accession>A0A3N4L169</accession>
<dbReference type="Proteomes" id="UP000277580">
    <property type="component" value="Unassembled WGS sequence"/>
</dbReference>
<protein>
    <recommendedName>
        <fullName evidence="4">Kinetochore protein mis14</fullName>
    </recommendedName>
</protein>
<keyword evidence="1" id="KW-0175">Coiled coil</keyword>
<feature type="coiled-coil region" evidence="1">
    <location>
        <begin position="103"/>
        <end position="153"/>
    </location>
</feature>
<proteinExistence type="predicted"/>
<dbReference type="Pfam" id="PF08641">
    <property type="entry name" value="Mis14"/>
    <property type="match status" value="1"/>
</dbReference>
<evidence type="ECO:0000313" key="3">
    <source>
        <dbReference type="Proteomes" id="UP000277580"/>
    </source>
</evidence>